<accession>A0A7J8P2W9</accession>
<gene>
    <name evidence="1" type="ORF">Gorai_014380</name>
</gene>
<protein>
    <submittedName>
        <fullName evidence="1">Uncharacterized protein</fullName>
    </submittedName>
</protein>
<proteinExistence type="predicted"/>
<name>A0A7J8P2W9_GOSRA</name>
<evidence type="ECO:0000313" key="1">
    <source>
        <dbReference type="EMBL" id="MBA0583526.1"/>
    </source>
</evidence>
<feature type="non-terminal residue" evidence="1">
    <location>
        <position position="29"/>
    </location>
</feature>
<comment type="caution">
    <text evidence="1">The sequence shown here is derived from an EMBL/GenBank/DDBJ whole genome shotgun (WGS) entry which is preliminary data.</text>
</comment>
<dbReference type="EMBL" id="JABEZZ010000004">
    <property type="protein sequence ID" value="MBA0583526.1"/>
    <property type="molecule type" value="Genomic_DNA"/>
</dbReference>
<organism evidence="1 2">
    <name type="scientific">Gossypium raimondii</name>
    <name type="common">Peruvian cotton</name>
    <name type="synonym">Gossypium klotzschianum subsp. raimondii</name>
    <dbReference type="NCBI Taxonomy" id="29730"/>
    <lineage>
        <taxon>Eukaryota</taxon>
        <taxon>Viridiplantae</taxon>
        <taxon>Streptophyta</taxon>
        <taxon>Embryophyta</taxon>
        <taxon>Tracheophyta</taxon>
        <taxon>Spermatophyta</taxon>
        <taxon>Magnoliopsida</taxon>
        <taxon>eudicotyledons</taxon>
        <taxon>Gunneridae</taxon>
        <taxon>Pentapetalae</taxon>
        <taxon>rosids</taxon>
        <taxon>malvids</taxon>
        <taxon>Malvales</taxon>
        <taxon>Malvaceae</taxon>
        <taxon>Malvoideae</taxon>
        <taxon>Gossypium</taxon>
    </lineage>
</organism>
<evidence type="ECO:0000313" key="2">
    <source>
        <dbReference type="Proteomes" id="UP000593578"/>
    </source>
</evidence>
<reference evidence="1 2" key="1">
    <citation type="journal article" date="2019" name="Genome Biol. Evol.">
        <title>Insights into the evolution of the New World diploid cottons (Gossypium, subgenus Houzingenia) based on genome sequencing.</title>
        <authorList>
            <person name="Grover C.E."/>
            <person name="Arick M.A. 2nd"/>
            <person name="Thrash A."/>
            <person name="Conover J.L."/>
            <person name="Sanders W.S."/>
            <person name="Peterson D.G."/>
            <person name="Frelichowski J.E."/>
            <person name="Scheffler J.A."/>
            <person name="Scheffler B.E."/>
            <person name="Wendel J.F."/>
        </authorList>
    </citation>
    <scope>NUCLEOTIDE SEQUENCE [LARGE SCALE GENOMIC DNA]</scope>
    <source>
        <strain evidence="1">8</strain>
        <tissue evidence="1">Leaf</tissue>
    </source>
</reference>
<sequence length="29" mass="3372">MCGQIGRCAHNQKAKIFFPHLVTKLFRRA</sequence>
<dbReference type="Proteomes" id="UP000593578">
    <property type="component" value="Unassembled WGS sequence"/>
</dbReference>
<dbReference type="AlphaFoldDB" id="A0A7J8P2W9"/>